<dbReference type="NCBIfam" id="NF038150">
    <property type="entry name" value="lanthi_synth_IV"/>
    <property type="match status" value="1"/>
</dbReference>
<reference evidence="7" key="2">
    <citation type="journal article" date="2019" name="Int. J. Syst. Evol. Microbiol.">
        <title>The Global Catalogue of Microorganisms (GCM) 10K type strain sequencing project: providing services to taxonomists for standard genome sequencing and annotation.</title>
        <authorList>
            <consortium name="The Broad Institute Genomics Platform"/>
            <consortium name="The Broad Institute Genome Sequencing Center for Infectious Disease"/>
            <person name="Wu L."/>
            <person name="Ma J."/>
        </authorList>
    </citation>
    <scope>NUCLEOTIDE SEQUENCE [LARGE SCALE GENOMIC DNA]</scope>
    <source>
        <strain evidence="7">JCM 9651</strain>
    </source>
</reference>
<keyword evidence="7" id="KW-1185">Reference proteome</keyword>
<dbReference type="CDD" id="cd04791">
    <property type="entry name" value="LanC_SerThrkinase"/>
    <property type="match status" value="1"/>
</dbReference>
<dbReference type="Proteomes" id="UP001499990">
    <property type="component" value="Unassembled WGS sequence"/>
</dbReference>
<dbReference type="SMART" id="SM00220">
    <property type="entry name" value="S_TKc"/>
    <property type="match status" value="1"/>
</dbReference>
<dbReference type="InterPro" id="IPR011009">
    <property type="entry name" value="Kinase-like_dom_sf"/>
</dbReference>
<dbReference type="SMART" id="SM01260">
    <property type="entry name" value="LANC_like"/>
    <property type="match status" value="1"/>
</dbReference>
<dbReference type="InterPro" id="IPR007822">
    <property type="entry name" value="LANC-like"/>
</dbReference>
<reference evidence="5" key="1">
    <citation type="journal article" date="2014" name="Int. J. Syst. Evol. Microbiol.">
        <title>Complete genome of a new Firmicutes species belonging to the dominant human colonic microbiota ('Ruminococcus bicirculans') reveals two chromosomes and a selective capacity to utilize plant glucans.</title>
        <authorList>
            <consortium name="NISC Comparative Sequencing Program"/>
            <person name="Wegmann U."/>
            <person name="Louis P."/>
            <person name="Goesmann A."/>
            <person name="Henrissat B."/>
            <person name="Duncan S.H."/>
            <person name="Flint H.J."/>
        </authorList>
    </citation>
    <scope>NUCLEOTIDE SEQUENCE</scope>
    <source>
        <strain evidence="5">JCM 9651</strain>
    </source>
</reference>
<dbReference type="InterPro" id="IPR000719">
    <property type="entry name" value="Prot_kinase_dom"/>
</dbReference>
<reference evidence="5" key="3">
    <citation type="submission" date="2023-12" db="EMBL/GenBank/DDBJ databases">
        <authorList>
            <person name="Sun Q."/>
            <person name="Inoue M."/>
        </authorList>
    </citation>
    <scope>NUCLEOTIDE SEQUENCE</scope>
    <source>
        <strain evidence="5">JCM 9651</strain>
    </source>
</reference>
<keyword evidence="2" id="KW-0067">ATP-binding</keyword>
<dbReference type="SUPFAM" id="SSF158745">
    <property type="entry name" value="LanC-like"/>
    <property type="match status" value="1"/>
</dbReference>
<dbReference type="Pfam" id="PF05147">
    <property type="entry name" value="LANC_like"/>
    <property type="match status" value="1"/>
</dbReference>
<evidence type="ECO:0000256" key="2">
    <source>
        <dbReference type="ARBA" id="ARBA00022840"/>
    </source>
</evidence>
<evidence type="ECO:0000256" key="1">
    <source>
        <dbReference type="ARBA" id="ARBA00022741"/>
    </source>
</evidence>
<dbReference type="PANTHER" id="PTHR24346">
    <property type="entry name" value="MAP/MICROTUBULE AFFINITY-REGULATING KINASE"/>
    <property type="match status" value="1"/>
</dbReference>
<organism evidence="5 7">
    <name type="scientific">Streptomyces sannanensis</name>
    <dbReference type="NCBI Taxonomy" id="285536"/>
    <lineage>
        <taxon>Bacteria</taxon>
        <taxon>Bacillati</taxon>
        <taxon>Actinomycetota</taxon>
        <taxon>Actinomycetes</taxon>
        <taxon>Kitasatosporales</taxon>
        <taxon>Streptomycetaceae</taxon>
        <taxon>Streptomyces</taxon>
    </lineage>
</organism>
<proteinExistence type="predicted"/>
<evidence type="ECO:0000259" key="4">
    <source>
        <dbReference type="PROSITE" id="PS50011"/>
    </source>
</evidence>
<dbReference type="Gene3D" id="1.10.510.10">
    <property type="entry name" value="Transferase(Phosphotransferase) domain 1"/>
    <property type="match status" value="1"/>
</dbReference>
<dbReference type="Pfam" id="PF00069">
    <property type="entry name" value="Pkinase"/>
    <property type="match status" value="1"/>
</dbReference>
<evidence type="ECO:0000313" key="5">
    <source>
        <dbReference type="EMBL" id="GAA3367457.1"/>
    </source>
</evidence>
<dbReference type="InterPro" id="IPR058053">
    <property type="entry name" value="RamC_C"/>
</dbReference>
<accession>A0ABP6S3Y9</accession>
<evidence type="ECO:0000313" key="7">
    <source>
        <dbReference type="Proteomes" id="UP001499990"/>
    </source>
</evidence>
<name>A0ABP6S3Y9_9ACTN</name>
<evidence type="ECO:0000256" key="3">
    <source>
        <dbReference type="SAM" id="MobiDB-lite"/>
    </source>
</evidence>
<dbReference type="EMBL" id="BAAAYL010000001">
    <property type="protein sequence ID" value="GAA3367457.1"/>
    <property type="molecule type" value="Genomic_DNA"/>
</dbReference>
<protein>
    <submittedName>
        <fullName evidence="5">Class III lanthionine synthetase LanKC</fullName>
    </submittedName>
</protein>
<dbReference type="Pfam" id="PF25816">
    <property type="entry name" value="RamC_N"/>
    <property type="match status" value="1"/>
</dbReference>
<feature type="compositionally biased region" description="Pro residues" evidence="3">
    <location>
        <begin position="1"/>
        <end position="12"/>
    </location>
</feature>
<dbReference type="RefSeq" id="WP_345033782.1">
    <property type="nucleotide sequence ID" value="NZ_BAAAYL010000001.1"/>
</dbReference>
<sequence>MSSLPESPPGPGPRRARAEPPADLALLPDLVRAVIARCVPRAEPGTATEPGAERGGAADWAVEPGEFWCHVVPAGVVRRAQGWKLHVSATPLSAPLTLARSAEVLVAHRAPFKFAWSPARVAALVSGRFARSGGGKFITVYPADDDQFRLLAEELHHATVGLPGPAVLSDRRYVPDSQVYYRYGVFAGVRELTADGAFAARLTDPEGRPVADERNAWFSPPAWAGDPFPDRPAVPARSSATAKPVLLNDRYLVRGAIQHSNKGGVFRAEDTESGAQVVVKQARPHVGAGLEGLDVRDLLRREAALLERFSRACPDRVPRLVEVFEQQGSVFLAAESVPGATLRRTVAQCLAQDGTGCPDARTADSLVRQLIELVGAAHELGITLHDFNPNNVMVTPDGRLLLIDLEMAAREGERWVLGATPGYTAPELRAVDQVAPALAPGADLYALGATVLHALSGADPLFAADRPTAAARPDEERLAQLVGLLARDHPLVRRFSPLIRGLMRDDPVDRWTLERARQFLTGRQRCASHADGVAAPRREPVARPTGPARTHAPASKTREAERPDMADIRARLLHDGIAHLLDAMRPTDTERLWGSDSFGETCDPVAVQHGSAGGVSVLARALRHWDNHGTGSPSVQPVQAAATRPSPSGAGAPPVTWGALREGLRSAALWTADRQDALPGNLPGLHFGRSGTAWALLDAAMALDDTALAGRATALALTLPVRWPNPDVCHGAAGSGLTQLHFWRATGDPRFLDRAMQAADGLLTAARRTPEGTFWPVPEDFGSALAGAWHYGFAHGVAGVGTFLLLAAETMGEERFLTAAVEAGATLVAAARRGPAGALWPVDRARHLSDSPDLARHWCSGSSGVGTFLLRLWSATGASDDVMLDLLEGAALAVRAGRVTDSTATCHGLAGNAEFLLDAAELTGDERHLAGAELLVEHLAAQAVLHDGRLLVPDENRRTVLAEYATGLAGTLSLLLRMRFGGPRAWLPEGERAHP</sequence>
<gene>
    <name evidence="5" type="primary">lanKC_1</name>
    <name evidence="6" type="synonym">lanKC_2</name>
    <name evidence="5" type="ORF">GCM10020367_01800</name>
    <name evidence="6" type="ORF">GCM10020367_67040</name>
</gene>
<comment type="caution">
    <text evidence="5">The sequence shown here is derived from an EMBL/GenBank/DDBJ whole genome shotgun (WGS) entry which is preliminary data.</text>
</comment>
<dbReference type="InterPro" id="IPR057929">
    <property type="entry name" value="RamC_N"/>
</dbReference>
<feature type="region of interest" description="Disordered" evidence="3">
    <location>
        <begin position="627"/>
        <end position="653"/>
    </location>
</feature>
<dbReference type="EMBL" id="BAAAYL010000001">
    <property type="protein sequence ID" value="GAA3380237.1"/>
    <property type="molecule type" value="Genomic_DNA"/>
</dbReference>
<keyword evidence="1" id="KW-0547">Nucleotide-binding</keyword>
<dbReference type="PROSITE" id="PS50011">
    <property type="entry name" value="PROTEIN_KINASE_DOM"/>
    <property type="match status" value="1"/>
</dbReference>
<dbReference type="SUPFAM" id="SSF56112">
    <property type="entry name" value="Protein kinase-like (PK-like)"/>
    <property type="match status" value="1"/>
</dbReference>
<evidence type="ECO:0000313" key="6">
    <source>
        <dbReference type="EMBL" id="GAA3380237.1"/>
    </source>
</evidence>
<feature type="region of interest" description="Disordered" evidence="3">
    <location>
        <begin position="1"/>
        <end position="21"/>
    </location>
</feature>
<feature type="region of interest" description="Disordered" evidence="3">
    <location>
        <begin position="527"/>
        <end position="563"/>
    </location>
</feature>
<dbReference type="PANTHER" id="PTHR24346:SF30">
    <property type="entry name" value="MATERNAL EMBRYONIC LEUCINE ZIPPER KINASE"/>
    <property type="match status" value="1"/>
</dbReference>
<dbReference type="Gene3D" id="3.30.200.20">
    <property type="entry name" value="Phosphorylase Kinase, domain 1"/>
    <property type="match status" value="1"/>
</dbReference>
<feature type="domain" description="Protein kinase" evidence="4">
    <location>
        <begin position="251"/>
        <end position="520"/>
    </location>
</feature>
<dbReference type="Gene3D" id="1.50.10.20">
    <property type="match status" value="1"/>
</dbReference>